<organism evidence="2 3">
    <name type="scientific">Wohlfahrtiimonas larvae</name>
    <dbReference type="NCBI Taxonomy" id="1157986"/>
    <lineage>
        <taxon>Bacteria</taxon>
        <taxon>Pseudomonadati</taxon>
        <taxon>Pseudomonadota</taxon>
        <taxon>Gammaproteobacteria</taxon>
        <taxon>Cardiobacteriales</taxon>
        <taxon>Ignatzschineriaceae</taxon>
        <taxon>Wohlfahrtiimonas</taxon>
    </lineage>
</organism>
<keyword evidence="1" id="KW-1133">Transmembrane helix</keyword>
<protein>
    <submittedName>
        <fullName evidence="2">Uncharacterized protein</fullName>
    </submittedName>
</protein>
<keyword evidence="1" id="KW-0472">Membrane</keyword>
<keyword evidence="3" id="KW-1185">Reference proteome</keyword>
<feature type="transmembrane region" description="Helical" evidence="1">
    <location>
        <begin position="67"/>
        <end position="89"/>
    </location>
</feature>
<accession>A0ABP9MJS9</accession>
<gene>
    <name evidence="2" type="ORF">GCM10023338_09360</name>
</gene>
<dbReference type="RefSeq" id="WP_077925255.1">
    <property type="nucleotide sequence ID" value="NZ_BAABKE010000003.1"/>
</dbReference>
<keyword evidence="1" id="KW-0812">Transmembrane</keyword>
<proteinExistence type="predicted"/>
<sequence length="169" mass="19780">MPFRIDRLVVTTIALILFLLPFMSYGDWLLNTACVVVLLIYAVWQVFMIILLLGTKYQQRLKHHQQNLIYAVVIFVAALIPTKLISFYVQQQVDRFIVVVNDYKDRNGYFPHIVDISEDYEKVQMNVPQFIYQREGQNLASLEFPEPGMSVDSLVYDFSNQNWLCSKDC</sequence>
<name>A0ABP9MJS9_9GAMM</name>
<evidence type="ECO:0000313" key="3">
    <source>
        <dbReference type="Proteomes" id="UP001500631"/>
    </source>
</evidence>
<dbReference type="Proteomes" id="UP001500631">
    <property type="component" value="Unassembled WGS sequence"/>
</dbReference>
<comment type="caution">
    <text evidence="2">The sequence shown here is derived from an EMBL/GenBank/DDBJ whole genome shotgun (WGS) entry which is preliminary data.</text>
</comment>
<evidence type="ECO:0000256" key="1">
    <source>
        <dbReference type="SAM" id="Phobius"/>
    </source>
</evidence>
<evidence type="ECO:0000313" key="2">
    <source>
        <dbReference type="EMBL" id="GAA5097719.1"/>
    </source>
</evidence>
<reference evidence="3" key="1">
    <citation type="journal article" date="2019" name="Int. J. Syst. Evol. Microbiol.">
        <title>The Global Catalogue of Microorganisms (GCM) 10K type strain sequencing project: providing services to taxonomists for standard genome sequencing and annotation.</title>
        <authorList>
            <consortium name="The Broad Institute Genomics Platform"/>
            <consortium name="The Broad Institute Genome Sequencing Center for Infectious Disease"/>
            <person name="Wu L."/>
            <person name="Ma J."/>
        </authorList>
    </citation>
    <scope>NUCLEOTIDE SEQUENCE [LARGE SCALE GENOMIC DNA]</scope>
    <source>
        <strain evidence="3">JCM 18424</strain>
    </source>
</reference>
<dbReference type="EMBL" id="BAABKE010000003">
    <property type="protein sequence ID" value="GAA5097719.1"/>
    <property type="molecule type" value="Genomic_DNA"/>
</dbReference>
<feature type="transmembrane region" description="Helical" evidence="1">
    <location>
        <begin position="36"/>
        <end position="55"/>
    </location>
</feature>